<dbReference type="Proteomes" id="UP000265614">
    <property type="component" value="Unassembled WGS sequence"/>
</dbReference>
<feature type="region of interest" description="Disordered" evidence="6">
    <location>
        <begin position="142"/>
        <end position="194"/>
    </location>
</feature>
<feature type="transmembrane region" description="Helical" evidence="7">
    <location>
        <begin position="380"/>
        <end position="409"/>
    </location>
</feature>
<accession>A0A3A3Z2R7</accession>
<evidence type="ECO:0000256" key="5">
    <source>
        <dbReference type="ARBA" id="ARBA00023136"/>
    </source>
</evidence>
<dbReference type="GO" id="GO:0005886">
    <property type="term" value="C:plasma membrane"/>
    <property type="evidence" value="ECO:0007669"/>
    <property type="project" value="UniProtKB-SubCell"/>
</dbReference>
<protein>
    <recommendedName>
        <fullName evidence="8">Type II secretion system protein GspF domain-containing protein</fullName>
    </recommendedName>
</protein>
<reference evidence="9 10" key="1">
    <citation type="submission" date="2018-09" db="EMBL/GenBank/DDBJ databases">
        <title>YIM 75000 draft genome.</title>
        <authorList>
            <person name="Tang S."/>
            <person name="Feng Y."/>
        </authorList>
    </citation>
    <scope>NUCLEOTIDE SEQUENCE [LARGE SCALE GENOMIC DNA]</scope>
    <source>
        <strain evidence="9 10">YIM 75000</strain>
    </source>
</reference>
<dbReference type="PANTHER" id="PTHR35007">
    <property type="entry name" value="INTEGRAL MEMBRANE PROTEIN-RELATED"/>
    <property type="match status" value="1"/>
</dbReference>
<proteinExistence type="predicted"/>
<keyword evidence="5 7" id="KW-0472">Membrane</keyword>
<evidence type="ECO:0000256" key="2">
    <source>
        <dbReference type="ARBA" id="ARBA00022475"/>
    </source>
</evidence>
<evidence type="ECO:0000256" key="3">
    <source>
        <dbReference type="ARBA" id="ARBA00022692"/>
    </source>
</evidence>
<gene>
    <name evidence="9" type="ORF">D5H78_01310</name>
</gene>
<comment type="subcellular location">
    <subcellularLocation>
        <location evidence="1">Cell membrane</location>
        <topology evidence="1">Multi-pass membrane protein</topology>
    </subcellularLocation>
</comment>
<evidence type="ECO:0000256" key="4">
    <source>
        <dbReference type="ARBA" id="ARBA00022989"/>
    </source>
</evidence>
<evidence type="ECO:0000259" key="8">
    <source>
        <dbReference type="Pfam" id="PF00482"/>
    </source>
</evidence>
<feature type="region of interest" description="Disordered" evidence="6">
    <location>
        <begin position="1"/>
        <end position="107"/>
    </location>
</feature>
<evidence type="ECO:0000256" key="7">
    <source>
        <dbReference type="SAM" id="Phobius"/>
    </source>
</evidence>
<name>A0A3A3Z2R7_9ACTN</name>
<dbReference type="EMBL" id="QZEZ01000001">
    <property type="protein sequence ID" value="RJK97682.1"/>
    <property type="molecule type" value="Genomic_DNA"/>
</dbReference>
<dbReference type="PANTHER" id="PTHR35007:SF3">
    <property type="entry name" value="POSSIBLE CONSERVED ALANINE RICH MEMBRANE PROTEIN"/>
    <property type="match status" value="1"/>
</dbReference>
<feature type="domain" description="Type II secretion system protein GspF" evidence="8">
    <location>
        <begin position="255"/>
        <end position="401"/>
    </location>
</feature>
<keyword evidence="10" id="KW-1185">Reference proteome</keyword>
<dbReference type="AlphaFoldDB" id="A0A3A3Z2R7"/>
<sequence>MLGRHRRHGRRPRRGAGPHGRGAGRRRRGAARGAGPAGRAARDGRPPHGAARGRARPGRRPGRRPRRGAAGHRLGACLPRRGRPPRGPGPVVDRPARPRRGAAGGGVSAGPAGLTVLAALLAATAVLLPGAPAALTRSRLRQRGTGAPRHGAGHAGLGRPPAGRPGGRGHRTAGEAVGPGGAAPAEGEARDRAGPLRPGAALLAAAGTVALVPGPAGVALGALVGVGALQALRGLEDPREARRRERVVADLPVAAELLAAAVRSGSTVEAAAVAVADGLGGPLGEELRRVVGLVRLGADPAHAWASFAAAPAPAAAGVTAAMTSTGRGSGSPRDEAAVAFARAVARALGSGAPLAPALERVAREQRARARARAEEAARRVGVLAVGPLTLCFLPAFVLVGVVPVVVGVLGEVLGATA</sequence>
<feature type="compositionally biased region" description="Basic residues" evidence="6">
    <location>
        <begin position="1"/>
        <end position="30"/>
    </location>
</feature>
<keyword evidence="2" id="KW-1003">Cell membrane</keyword>
<evidence type="ECO:0000256" key="6">
    <source>
        <dbReference type="SAM" id="MobiDB-lite"/>
    </source>
</evidence>
<dbReference type="InterPro" id="IPR018076">
    <property type="entry name" value="T2SS_GspF_dom"/>
</dbReference>
<feature type="transmembrane region" description="Helical" evidence="7">
    <location>
        <begin position="107"/>
        <end position="128"/>
    </location>
</feature>
<evidence type="ECO:0000256" key="1">
    <source>
        <dbReference type="ARBA" id="ARBA00004651"/>
    </source>
</evidence>
<feature type="transmembrane region" description="Helical" evidence="7">
    <location>
        <begin position="200"/>
        <end position="229"/>
    </location>
</feature>
<evidence type="ECO:0000313" key="10">
    <source>
        <dbReference type="Proteomes" id="UP000265614"/>
    </source>
</evidence>
<keyword evidence="4 7" id="KW-1133">Transmembrane helix</keyword>
<comment type="caution">
    <text evidence="9">The sequence shown here is derived from an EMBL/GenBank/DDBJ whole genome shotgun (WGS) entry which is preliminary data.</text>
</comment>
<feature type="compositionally biased region" description="Basic residues" evidence="6">
    <location>
        <begin position="51"/>
        <end position="70"/>
    </location>
</feature>
<dbReference type="Pfam" id="PF00482">
    <property type="entry name" value="T2SSF"/>
    <property type="match status" value="1"/>
</dbReference>
<keyword evidence="3 7" id="KW-0812">Transmembrane</keyword>
<organism evidence="9 10">
    <name type="scientific">Vallicoccus soli</name>
    <dbReference type="NCBI Taxonomy" id="2339232"/>
    <lineage>
        <taxon>Bacteria</taxon>
        <taxon>Bacillati</taxon>
        <taxon>Actinomycetota</taxon>
        <taxon>Actinomycetes</taxon>
        <taxon>Motilibacterales</taxon>
        <taxon>Vallicoccaceae</taxon>
        <taxon>Vallicoccus</taxon>
    </lineage>
</organism>
<evidence type="ECO:0000313" key="9">
    <source>
        <dbReference type="EMBL" id="RJK97682.1"/>
    </source>
</evidence>